<dbReference type="EMBL" id="JAFCIX010000483">
    <property type="protein sequence ID" value="KAH6588996.1"/>
    <property type="molecule type" value="Genomic_DNA"/>
</dbReference>
<dbReference type="InterPro" id="IPR018790">
    <property type="entry name" value="DUF2358"/>
</dbReference>
<evidence type="ECO:0000256" key="1">
    <source>
        <dbReference type="SAM" id="MobiDB-lite"/>
    </source>
</evidence>
<reference evidence="2 3" key="1">
    <citation type="submission" date="2021-02" db="EMBL/GenBank/DDBJ databases">
        <title>Variation within the Batrachochytrium salamandrivorans European outbreak.</title>
        <authorList>
            <person name="Kelly M."/>
            <person name="Pasmans F."/>
            <person name="Shea T.P."/>
            <person name="Munoz J.F."/>
            <person name="Carranza S."/>
            <person name="Cuomo C.A."/>
            <person name="Martel A."/>
        </authorList>
    </citation>
    <scope>NUCLEOTIDE SEQUENCE [LARGE SCALE GENOMIC DNA]</scope>
    <source>
        <strain evidence="2 3">AMFP18/2</strain>
    </source>
</reference>
<dbReference type="PANTHER" id="PTHR31094:SF2">
    <property type="entry name" value="RIKEN CDNA 2310061I04 GENE"/>
    <property type="match status" value="1"/>
</dbReference>
<organism evidence="2 3">
    <name type="scientific">Batrachochytrium salamandrivorans</name>
    <dbReference type="NCBI Taxonomy" id="1357716"/>
    <lineage>
        <taxon>Eukaryota</taxon>
        <taxon>Fungi</taxon>
        <taxon>Fungi incertae sedis</taxon>
        <taxon>Chytridiomycota</taxon>
        <taxon>Chytridiomycota incertae sedis</taxon>
        <taxon>Chytridiomycetes</taxon>
        <taxon>Rhizophydiales</taxon>
        <taxon>Rhizophydiales incertae sedis</taxon>
        <taxon>Batrachochytrium</taxon>
    </lineage>
</organism>
<sequence length="413" mass="46150">MSSLAQAVGACRIPSVGKHVLVQSRTLASTINTSKSLQVYKSQRVMPLSSHMPDLSWMGNCLSWSGDHYSPYSGTPFLAMSLHLNQAEHQLSHEYSQPYGSTHLSALDHQVHSCRPIPSTYCGSHGDPSLDVLSSMRHSTRSSQSSPFPSPKLNSGSSLLSSQQYVASHHHRTKPASQSPHLSLFKSDHPHEKASRRLSDSDLFFLNLGKATQVLRDDLPAFFEVGLTHTEIYSPDIVFSEPYHSRFESQGITYYRSLAEIVRVSAKCIFENISFHIVSIRQVHSKDYAILTRPNHLYRNTDESAAPKRPDDEADSGKGNPSPTDTGNGPVIEDHGQDIDLTQIRLVVKWSFEGRPRLPSLIDFFKVVEYQGVFEYKFDATGRIVGHHLVSIHPVPPIFGPCRWFKRHAVSLV</sequence>
<name>A0ABQ8EYT1_9FUNG</name>
<comment type="caution">
    <text evidence="2">The sequence shown here is derived from an EMBL/GenBank/DDBJ whole genome shotgun (WGS) entry which is preliminary data.</text>
</comment>
<dbReference type="PANTHER" id="PTHR31094">
    <property type="entry name" value="RIKEN CDNA 2310061I04 GENE"/>
    <property type="match status" value="1"/>
</dbReference>
<feature type="region of interest" description="Disordered" evidence="1">
    <location>
        <begin position="300"/>
        <end position="334"/>
    </location>
</feature>
<feature type="compositionally biased region" description="Basic and acidic residues" evidence="1">
    <location>
        <begin position="300"/>
        <end position="311"/>
    </location>
</feature>
<dbReference type="Proteomes" id="UP001648503">
    <property type="component" value="Unassembled WGS sequence"/>
</dbReference>
<proteinExistence type="predicted"/>
<feature type="region of interest" description="Disordered" evidence="1">
    <location>
        <begin position="132"/>
        <end position="191"/>
    </location>
</feature>
<dbReference type="Pfam" id="PF10184">
    <property type="entry name" value="DUF2358"/>
    <property type="match status" value="1"/>
</dbReference>
<keyword evidence="3" id="KW-1185">Reference proteome</keyword>
<protein>
    <submittedName>
        <fullName evidence="2">Uncharacterized protein</fullName>
    </submittedName>
</protein>
<accession>A0ABQ8EYT1</accession>
<gene>
    <name evidence="2" type="ORF">BASA50_010352</name>
</gene>
<evidence type="ECO:0000313" key="3">
    <source>
        <dbReference type="Proteomes" id="UP001648503"/>
    </source>
</evidence>
<evidence type="ECO:0000313" key="2">
    <source>
        <dbReference type="EMBL" id="KAH6588996.1"/>
    </source>
</evidence>
<feature type="compositionally biased region" description="Low complexity" evidence="1">
    <location>
        <begin position="134"/>
        <end position="162"/>
    </location>
</feature>